<evidence type="ECO:0008006" key="3">
    <source>
        <dbReference type="Google" id="ProtNLM"/>
    </source>
</evidence>
<gene>
    <name evidence="1" type="ORF">SAMN04488023_16012</name>
</gene>
<dbReference type="OrthoDB" id="676730at2"/>
<dbReference type="AlphaFoldDB" id="A0A1H9W6J8"/>
<protein>
    <recommendedName>
        <fullName evidence="3">Type IV pilus biogenesis</fullName>
    </recommendedName>
</protein>
<name>A0A1H9W6J8_9SPHI</name>
<proteinExistence type="predicted"/>
<evidence type="ECO:0000313" key="1">
    <source>
        <dbReference type="EMBL" id="SES29596.1"/>
    </source>
</evidence>
<sequence length="165" mass="18536">MKNKKVTYLLIFCVLAVWGIIFYRVYAGINEEESLAPLVKSTKPVYFKEVDHAHDRFVLQFDYADPFADEPAVPEIPVAKAVDVTPTPNYMVPAMAKPQVNWTGILYVGQIFNPTTKKRIVIININGKESMLTQGESAHGLKLLKNAGDSVKVLYQNSTKYLSLK</sequence>
<dbReference type="STRING" id="390241.SAMN04488023_16012"/>
<keyword evidence="2" id="KW-1185">Reference proteome</keyword>
<organism evidence="1 2">
    <name type="scientific">Pedobacter rhizosphaerae</name>
    <dbReference type="NCBI Taxonomy" id="390241"/>
    <lineage>
        <taxon>Bacteria</taxon>
        <taxon>Pseudomonadati</taxon>
        <taxon>Bacteroidota</taxon>
        <taxon>Sphingobacteriia</taxon>
        <taxon>Sphingobacteriales</taxon>
        <taxon>Sphingobacteriaceae</taxon>
        <taxon>Pedobacter</taxon>
    </lineage>
</organism>
<accession>A0A1H9W6J8</accession>
<dbReference type="RefSeq" id="WP_090889852.1">
    <property type="nucleotide sequence ID" value="NZ_FOGG01000060.1"/>
</dbReference>
<dbReference type="EMBL" id="FOGG01000060">
    <property type="protein sequence ID" value="SES29596.1"/>
    <property type="molecule type" value="Genomic_DNA"/>
</dbReference>
<reference evidence="1 2" key="1">
    <citation type="submission" date="2016-10" db="EMBL/GenBank/DDBJ databases">
        <authorList>
            <person name="de Groot N.N."/>
        </authorList>
    </citation>
    <scope>NUCLEOTIDE SEQUENCE [LARGE SCALE GENOMIC DNA]</scope>
    <source>
        <strain evidence="1 2">DSM 18610</strain>
    </source>
</reference>
<evidence type="ECO:0000313" key="2">
    <source>
        <dbReference type="Proteomes" id="UP000199572"/>
    </source>
</evidence>
<dbReference type="Proteomes" id="UP000199572">
    <property type="component" value="Unassembled WGS sequence"/>
</dbReference>